<dbReference type="SUPFAM" id="SSF53335">
    <property type="entry name" value="S-adenosyl-L-methionine-dependent methyltransferases"/>
    <property type="match status" value="1"/>
</dbReference>
<dbReference type="EC" id="2.1.1.204" evidence="4"/>
<dbReference type="PROSITE" id="PS51679">
    <property type="entry name" value="SAM_MT_C5"/>
    <property type="match status" value="1"/>
</dbReference>
<comment type="similarity">
    <text evidence="7 8">Belongs to the class I-like SAM-binding methyltransferase superfamily. C5-methyltransferase family.</text>
</comment>
<dbReference type="GO" id="GO:0005634">
    <property type="term" value="C:nucleus"/>
    <property type="evidence" value="ECO:0007669"/>
    <property type="project" value="TreeGrafter"/>
</dbReference>
<dbReference type="PROSITE" id="PS00095">
    <property type="entry name" value="C5_MTASE_2"/>
    <property type="match status" value="1"/>
</dbReference>
<dbReference type="CTD" id="1787"/>
<proteinExistence type="inferred from homology"/>
<evidence type="ECO:0000313" key="10">
    <source>
        <dbReference type="Proteomes" id="UP000265120"/>
    </source>
</evidence>
<evidence type="ECO:0000256" key="2">
    <source>
        <dbReference type="ARBA" id="ARBA00022679"/>
    </source>
</evidence>
<dbReference type="InterPro" id="IPR001525">
    <property type="entry name" value="C5_MeTfrase"/>
</dbReference>
<dbReference type="FunCoup" id="A0A3P8VN27">
    <property type="interactions" value="531"/>
</dbReference>
<dbReference type="InterPro" id="IPR029063">
    <property type="entry name" value="SAM-dependent_MTases_sf"/>
</dbReference>
<dbReference type="InParanoid" id="A0A3P8VN27"/>
<evidence type="ECO:0000256" key="5">
    <source>
        <dbReference type="ARBA" id="ARBA00039681"/>
    </source>
</evidence>
<reference evidence="9" key="3">
    <citation type="submission" date="2025-09" db="UniProtKB">
        <authorList>
            <consortium name="Ensembl"/>
        </authorList>
    </citation>
    <scope>IDENTIFICATION</scope>
</reference>
<dbReference type="OMA" id="HYAFKYA"/>
<dbReference type="InterPro" id="IPR050750">
    <property type="entry name" value="C5-MTase"/>
</dbReference>
<reference evidence="9" key="2">
    <citation type="submission" date="2025-08" db="UniProtKB">
        <authorList>
            <consortium name="Ensembl"/>
        </authorList>
    </citation>
    <scope>IDENTIFICATION</scope>
</reference>
<evidence type="ECO:0000256" key="1">
    <source>
        <dbReference type="ARBA" id="ARBA00022603"/>
    </source>
</evidence>
<dbReference type="AlphaFoldDB" id="A0A3P8VN27"/>
<keyword evidence="1 7" id="KW-0489">Methyltransferase</keyword>
<dbReference type="GeneID" id="103376850"/>
<dbReference type="RefSeq" id="XP_024910410.1">
    <property type="nucleotide sequence ID" value="XM_025054642.1"/>
</dbReference>
<dbReference type="KEGG" id="csem:103376850"/>
<dbReference type="Ensembl" id="ENSCSET00000014844.1">
    <property type="protein sequence ID" value="ENSCSEP00000014666.1"/>
    <property type="gene ID" value="ENSCSEG00000009418.1"/>
</dbReference>
<evidence type="ECO:0000313" key="9">
    <source>
        <dbReference type="Ensembl" id="ENSCSEP00000014666.1"/>
    </source>
</evidence>
<evidence type="ECO:0000256" key="6">
    <source>
        <dbReference type="ARBA" id="ARBA00042810"/>
    </source>
</evidence>
<dbReference type="InterPro" id="IPR031303">
    <property type="entry name" value="C5_meth_CS"/>
</dbReference>
<dbReference type="PRINTS" id="PR00105">
    <property type="entry name" value="C5METTRFRASE"/>
</dbReference>
<dbReference type="PANTHER" id="PTHR46098:SF1">
    <property type="entry name" value="TRNA (CYTOSINE(38)-C(5))-METHYLTRANSFERASE"/>
    <property type="match status" value="1"/>
</dbReference>
<evidence type="ECO:0000256" key="7">
    <source>
        <dbReference type="PROSITE-ProRule" id="PRU01016"/>
    </source>
</evidence>
<evidence type="ECO:0000256" key="8">
    <source>
        <dbReference type="RuleBase" id="RU000416"/>
    </source>
</evidence>
<protein>
    <recommendedName>
        <fullName evidence="5">tRNA (cytosine(38)-C(5))-methyltransferase</fullName>
        <ecNumber evidence="4">2.1.1.204</ecNumber>
    </recommendedName>
    <alternativeName>
        <fullName evidence="6">DNA (cytosine-5)-methyltransferase-like protein 2</fullName>
    </alternativeName>
</protein>
<dbReference type="Gene3D" id="3.40.50.150">
    <property type="entry name" value="Vaccinia Virus protein VP39"/>
    <property type="match status" value="1"/>
</dbReference>
<dbReference type="RefSeq" id="XP_016887265.1">
    <property type="nucleotide sequence ID" value="XM_017031776.2"/>
</dbReference>
<keyword evidence="10" id="KW-1185">Reference proteome</keyword>
<accession>A0A3P8VN27</accession>
<evidence type="ECO:0000256" key="3">
    <source>
        <dbReference type="ARBA" id="ARBA00022691"/>
    </source>
</evidence>
<evidence type="ECO:0000256" key="4">
    <source>
        <dbReference type="ARBA" id="ARBA00039081"/>
    </source>
</evidence>
<name>A0A3P8VN27_CYNSE</name>
<dbReference type="OrthoDB" id="414133at2759"/>
<dbReference type="GeneTree" id="ENSGT00390000016416"/>
<keyword evidence="3 7" id="KW-0949">S-adenosyl-L-methionine</keyword>
<dbReference type="Pfam" id="PF00145">
    <property type="entry name" value="DNA_methylase"/>
    <property type="match status" value="1"/>
</dbReference>
<dbReference type="NCBIfam" id="TIGR00675">
    <property type="entry name" value="dcm"/>
    <property type="match status" value="1"/>
</dbReference>
<keyword evidence="2 7" id="KW-0808">Transferase</keyword>
<dbReference type="STRING" id="244447.ENSCSEP00000014666"/>
<sequence>MENIRVLELYSGIGGMHYALKESGVRACVVAAVDINPTTNQIYKHNFPDTPLWNKTIEGIPLDDFNKLDFDMILMSPPCQPFTRIGRQGDIQDPRTKSFLYVLDLLPRLHRLPHWILLENVKGFETSSARECMVKTLEQCGYEFQEFLISPTCVGIPNSRLRYFMIAKIPAENSTLLTSMNLDEKIERILSDMKLDCDTEKELPKASALISAGQQEGEVKKGHVLYKLETASDAQRKTNQNKDHNIRQIQDFLEPEPEKNMEQYLLSPKTLLRYALLLDIVKPTCRRSVCFTKGYQRYVEGTGSVLQGCMSTQLESVFTDLEQCSEEEKLQRLLKLKLRYFTPREVGNLMGFPHSFSFPAQTSLRQKYKALGNSLNVLVVASLLQILLSNTLDMSLKNKN</sequence>
<reference evidence="9 10" key="1">
    <citation type="journal article" date="2014" name="Nat. Genet.">
        <title>Whole-genome sequence of a flatfish provides insights into ZW sex chromosome evolution and adaptation to a benthic lifestyle.</title>
        <authorList>
            <person name="Chen S."/>
            <person name="Zhang G."/>
            <person name="Shao C."/>
            <person name="Huang Q."/>
            <person name="Liu G."/>
            <person name="Zhang P."/>
            <person name="Song W."/>
            <person name="An N."/>
            <person name="Chalopin D."/>
            <person name="Volff J.N."/>
            <person name="Hong Y."/>
            <person name="Li Q."/>
            <person name="Sha Z."/>
            <person name="Zhou H."/>
            <person name="Xie M."/>
            <person name="Yu Q."/>
            <person name="Liu Y."/>
            <person name="Xiang H."/>
            <person name="Wang N."/>
            <person name="Wu K."/>
            <person name="Yang C."/>
            <person name="Zhou Q."/>
            <person name="Liao X."/>
            <person name="Yang L."/>
            <person name="Hu Q."/>
            <person name="Zhang J."/>
            <person name="Meng L."/>
            <person name="Jin L."/>
            <person name="Tian Y."/>
            <person name="Lian J."/>
            <person name="Yang J."/>
            <person name="Miao G."/>
            <person name="Liu S."/>
            <person name="Liang Z."/>
            <person name="Yan F."/>
            <person name="Li Y."/>
            <person name="Sun B."/>
            <person name="Zhang H."/>
            <person name="Zhang J."/>
            <person name="Zhu Y."/>
            <person name="Du M."/>
            <person name="Zhao Y."/>
            <person name="Schartl M."/>
            <person name="Tang Q."/>
            <person name="Wang J."/>
        </authorList>
    </citation>
    <scope>NUCLEOTIDE SEQUENCE</scope>
</reference>
<dbReference type="Gene3D" id="3.90.120.10">
    <property type="entry name" value="DNA Methylase, subunit A, domain 2"/>
    <property type="match status" value="1"/>
</dbReference>
<dbReference type="GO" id="GO:0008168">
    <property type="term" value="F:methyltransferase activity"/>
    <property type="evidence" value="ECO:0007669"/>
    <property type="project" value="UniProtKB-KW"/>
</dbReference>
<feature type="active site" evidence="7">
    <location>
        <position position="79"/>
    </location>
</feature>
<organism evidence="9 10">
    <name type="scientific">Cynoglossus semilaevis</name>
    <name type="common">Tongue sole</name>
    <dbReference type="NCBI Taxonomy" id="244447"/>
    <lineage>
        <taxon>Eukaryota</taxon>
        <taxon>Metazoa</taxon>
        <taxon>Chordata</taxon>
        <taxon>Craniata</taxon>
        <taxon>Vertebrata</taxon>
        <taxon>Euteleostomi</taxon>
        <taxon>Actinopterygii</taxon>
        <taxon>Neopterygii</taxon>
        <taxon>Teleostei</taxon>
        <taxon>Neoteleostei</taxon>
        <taxon>Acanthomorphata</taxon>
        <taxon>Carangaria</taxon>
        <taxon>Pleuronectiformes</taxon>
        <taxon>Pleuronectoidei</taxon>
        <taxon>Cynoglossidae</taxon>
        <taxon>Cynoglossinae</taxon>
        <taxon>Cynoglossus</taxon>
    </lineage>
</organism>
<dbReference type="PANTHER" id="PTHR46098">
    <property type="entry name" value="TRNA (CYTOSINE(38)-C(5))-METHYLTRANSFERASE"/>
    <property type="match status" value="1"/>
</dbReference>
<dbReference type="SMR" id="A0A3P8VN27"/>
<dbReference type="GO" id="GO:0032259">
    <property type="term" value="P:methylation"/>
    <property type="evidence" value="ECO:0007669"/>
    <property type="project" value="UniProtKB-KW"/>
</dbReference>
<dbReference type="Proteomes" id="UP000265120">
    <property type="component" value="Chromosome 3"/>
</dbReference>